<reference evidence="1" key="3">
    <citation type="submission" date="2025-09" db="UniProtKB">
        <authorList>
            <consortium name="Ensembl"/>
        </authorList>
    </citation>
    <scope>IDENTIFICATION</scope>
</reference>
<protein>
    <submittedName>
        <fullName evidence="1">Uncharacterized protein</fullName>
    </submittedName>
</protein>
<sequence length="141" mass="15758">TTQSEILLQCRHAPLPLKPPKPGERPQRKEGIHVRTFSTDHGVSLAGPLLLRVWTLKTGRGLSVSHSPEVSWDMQFTHRPCLFSVPSLTSISQHRVTQVNPLVLSSRLGTAKEAGWKCLEACHAYSMSLLGCLWFCRYSIL</sequence>
<proteinExistence type="predicted"/>
<organism evidence="1 2">
    <name type="scientific">Capra hircus</name>
    <name type="common">Goat</name>
    <dbReference type="NCBI Taxonomy" id="9925"/>
    <lineage>
        <taxon>Eukaryota</taxon>
        <taxon>Metazoa</taxon>
        <taxon>Chordata</taxon>
        <taxon>Craniata</taxon>
        <taxon>Vertebrata</taxon>
        <taxon>Euteleostomi</taxon>
        <taxon>Mammalia</taxon>
        <taxon>Eutheria</taxon>
        <taxon>Laurasiatheria</taxon>
        <taxon>Artiodactyla</taxon>
        <taxon>Ruminantia</taxon>
        <taxon>Pecora</taxon>
        <taxon>Bovidae</taxon>
        <taxon>Caprinae</taxon>
        <taxon>Capra</taxon>
    </lineage>
</organism>
<name>A0A452EPS6_CAPHI</name>
<evidence type="ECO:0000313" key="1">
    <source>
        <dbReference type="Ensembl" id="ENSCHIP00000013758.1"/>
    </source>
</evidence>
<dbReference type="Ensembl" id="ENSCHIT00000021551.1">
    <property type="protein sequence ID" value="ENSCHIP00000013758.1"/>
    <property type="gene ID" value="ENSCHIG00000015044.1"/>
</dbReference>
<reference evidence="1" key="2">
    <citation type="submission" date="2025-08" db="UniProtKB">
        <authorList>
            <consortium name="Ensembl"/>
        </authorList>
    </citation>
    <scope>IDENTIFICATION</scope>
</reference>
<evidence type="ECO:0000313" key="2">
    <source>
        <dbReference type="Proteomes" id="UP000291000"/>
    </source>
</evidence>
<accession>A0A452EPS6</accession>
<dbReference type="AlphaFoldDB" id="A0A452EPS6"/>
<dbReference type="Proteomes" id="UP000291000">
    <property type="component" value="Unassembled WGS sequence"/>
</dbReference>
<dbReference type="GeneTree" id="ENSGT01150000287267"/>
<reference evidence="2" key="1">
    <citation type="submission" date="2016-04" db="EMBL/GenBank/DDBJ databases">
        <title>Polished mammalian reference genomes with single-molecule sequencing and chromosome conformation capture applied to the Capra hircus genome.</title>
        <authorList>
            <person name="Bickhart D.M."/>
            <person name="Koren S."/>
            <person name="Rosen B."/>
            <person name="Hastie A."/>
            <person name="Liachko I."/>
            <person name="Sullivan S.T."/>
            <person name="Burton J."/>
            <person name="Sayre B.L."/>
            <person name="Huson H.J."/>
            <person name="Lee J."/>
            <person name="Lam E."/>
            <person name="Kelley C.M."/>
            <person name="Hutchison J.L."/>
            <person name="Zhou Y."/>
            <person name="Sun J."/>
            <person name="Crisa A."/>
            <person name="Schwartz J.C."/>
            <person name="Hammond J.A."/>
            <person name="Schroeder S.G."/>
            <person name="Liu G.E."/>
            <person name="Dunham M."/>
            <person name="Shendure J."/>
            <person name="Sonstegard T.S."/>
            <person name="Phillippy A.M."/>
            <person name="Van Tassell C.P."/>
            <person name="Smith T.P."/>
        </authorList>
    </citation>
    <scope>NUCLEOTIDE SEQUENCE [LARGE SCALE GENOMIC DNA]</scope>
</reference>
<dbReference type="OMA" id="EACHAYS"/>
<keyword evidence="2" id="KW-1185">Reference proteome</keyword>